<dbReference type="AlphaFoldDB" id="A0A4Q8K8P4"/>
<reference evidence="3" key="1">
    <citation type="submission" date="2017-05" db="EMBL/GenBank/DDBJ databases">
        <authorList>
            <person name="QRISCLOUD D."/>
        </authorList>
    </citation>
    <scope>NUCLEOTIDE SEQUENCE</scope>
</reference>
<accession>A0A4Q8K8P4</accession>
<keyword evidence="2" id="KW-0732">Signal</keyword>
<evidence type="ECO:0000256" key="1">
    <source>
        <dbReference type="SAM" id="MobiDB-lite"/>
    </source>
</evidence>
<evidence type="ECO:0000313" key="3">
    <source>
        <dbReference type="EMBL" id="SNX35913.1"/>
    </source>
</evidence>
<feature type="compositionally biased region" description="Basic and acidic residues" evidence="1">
    <location>
        <begin position="60"/>
        <end position="73"/>
    </location>
</feature>
<protein>
    <submittedName>
        <fullName evidence="3">U7-Sparatoxin-Hju1e_1</fullName>
    </submittedName>
</protein>
<feature type="chain" id="PRO_5020262743" evidence="2">
    <location>
        <begin position="24"/>
        <end position="73"/>
    </location>
</feature>
<reference evidence="3" key="2">
    <citation type="submission" date="2019-05" db="EMBL/GenBank/DDBJ databases">
        <title>Unravelling the molecular evolution of spider venoms.</title>
        <authorList>
            <person name="Pineda S."/>
        </authorList>
    </citation>
    <scope>NUCLEOTIDE SEQUENCE</scope>
</reference>
<dbReference type="EMBL" id="HAHI01000353">
    <property type="protein sequence ID" value="SNX35913.1"/>
    <property type="molecule type" value="Transcribed_RNA"/>
</dbReference>
<name>A0A4Q8K8P4_9ARAC</name>
<sequence length="73" mass="8001">MKFSIALCILVMCITYMANSVEGQGCDSYGHSCHGGHGRSENNEQDPLPDCCVNATESNDESREESPVSRPYE</sequence>
<proteinExistence type="predicted"/>
<evidence type="ECO:0000256" key="2">
    <source>
        <dbReference type="SAM" id="SignalP"/>
    </source>
</evidence>
<organism evidence="3">
    <name type="scientific">Heteropoda jugulans</name>
    <dbReference type="NCBI Taxonomy" id="1358901"/>
    <lineage>
        <taxon>Eukaryota</taxon>
        <taxon>Metazoa</taxon>
        <taxon>Ecdysozoa</taxon>
        <taxon>Arthropoda</taxon>
        <taxon>Chelicerata</taxon>
        <taxon>Arachnida</taxon>
        <taxon>Araneae</taxon>
        <taxon>Araneomorphae</taxon>
        <taxon>Entelegynae</taxon>
        <taxon>Dionycha</taxon>
        <taxon>Sparassidae</taxon>
        <taxon>Heteropoda</taxon>
    </lineage>
</organism>
<feature type="signal peptide" evidence="2">
    <location>
        <begin position="1"/>
        <end position="23"/>
    </location>
</feature>
<feature type="region of interest" description="Disordered" evidence="1">
    <location>
        <begin position="34"/>
        <end position="73"/>
    </location>
</feature>